<dbReference type="GO" id="GO:0045552">
    <property type="term" value="F:dihydroflavanol 4-reductase activity"/>
    <property type="evidence" value="ECO:0007669"/>
    <property type="project" value="UniProtKB-EC"/>
</dbReference>
<dbReference type="InterPro" id="IPR036291">
    <property type="entry name" value="NAD(P)-bd_dom_sf"/>
</dbReference>
<evidence type="ECO:0000313" key="4">
    <source>
        <dbReference type="EMBL" id="MBB6228729.1"/>
    </source>
</evidence>
<gene>
    <name evidence="4" type="ORF">FHS79_002920</name>
</gene>
<dbReference type="AlphaFoldDB" id="A0A841L6X6"/>
<evidence type="ECO:0000259" key="3">
    <source>
        <dbReference type="Pfam" id="PF01370"/>
    </source>
</evidence>
<evidence type="ECO:0000313" key="5">
    <source>
        <dbReference type="Proteomes" id="UP000538147"/>
    </source>
</evidence>
<comment type="similarity">
    <text evidence="2">Belongs to the NAD(P)-dependent epimerase/dehydratase family. Dihydroflavonol-4-reductase subfamily.</text>
</comment>
<feature type="domain" description="NAD-dependent epimerase/dehydratase" evidence="3">
    <location>
        <begin position="6"/>
        <end position="240"/>
    </location>
</feature>
<dbReference type="EC" id="1.1.1.219" evidence="4"/>
<dbReference type="SUPFAM" id="SSF51735">
    <property type="entry name" value="NAD(P)-binding Rossmann-fold domains"/>
    <property type="match status" value="1"/>
</dbReference>
<dbReference type="Pfam" id="PF01370">
    <property type="entry name" value="Epimerase"/>
    <property type="match status" value="1"/>
</dbReference>
<dbReference type="RefSeq" id="WP_184201597.1">
    <property type="nucleotide sequence ID" value="NZ_BMOX01000053.1"/>
</dbReference>
<reference evidence="4 5" key="1">
    <citation type="submission" date="2020-08" db="EMBL/GenBank/DDBJ databases">
        <title>Genomic Encyclopedia of Type Strains, Phase IV (KMG-IV): sequencing the most valuable type-strain genomes for metagenomic binning, comparative biology and taxonomic classification.</title>
        <authorList>
            <person name="Goeker M."/>
        </authorList>
    </citation>
    <scope>NUCLEOTIDE SEQUENCE [LARGE SCALE GENOMIC DNA]</scope>
    <source>
        <strain evidence="4 5">DSM 102189</strain>
    </source>
</reference>
<evidence type="ECO:0000256" key="2">
    <source>
        <dbReference type="ARBA" id="ARBA00023445"/>
    </source>
</evidence>
<comment type="caution">
    <text evidence="4">The sequence shown here is derived from an EMBL/GenBank/DDBJ whole genome shotgun (WGS) entry which is preliminary data.</text>
</comment>
<name>A0A841L6X6_9SPHN</name>
<sequence>MGKGRVLVTGASGYIAGFAIRQLLAEGWTVRGTLRDLKRAAEVRAAVGSDDIELVAANLMADAGWAEAMAGIDHVLHMASPLPDGEPKNPDDLIVPARDGALRALRAARDAGVKRLVMTSSTAAICYGGPPKNGVAFTEADWTDVSGRDAYAYIKSKTIAERAARDWVAEDGVAAEGGALEFVTVNPSLVLGPLLGKDYSPSLQVVKKLLDGDLPGLPRLGFAVVDVRDLADLHIRAMVTPGLHGERFMGSGEWMWLEDVAAVLKSRLGADAAKVPTRRLPALLVKLSALFDPTVRMVVPELGRERPCDATHAREMLGWTSRPAADSIEDCARSLVAMRK</sequence>
<dbReference type="PANTHER" id="PTHR10366:SF564">
    <property type="entry name" value="STEROL-4-ALPHA-CARBOXYLATE 3-DEHYDROGENASE, DECARBOXYLATING"/>
    <property type="match status" value="1"/>
</dbReference>
<dbReference type="Gene3D" id="3.40.50.720">
    <property type="entry name" value="NAD(P)-binding Rossmann-like Domain"/>
    <property type="match status" value="1"/>
</dbReference>
<dbReference type="InterPro" id="IPR001509">
    <property type="entry name" value="Epimerase_deHydtase"/>
</dbReference>
<evidence type="ECO:0000256" key="1">
    <source>
        <dbReference type="ARBA" id="ARBA00023002"/>
    </source>
</evidence>
<keyword evidence="1 4" id="KW-0560">Oxidoreductase</keyword>
<dbReference type="InterPro" id="IPR050425">
    <property type="entry name" value="NAD(P)_dehydrat-like"/>
</dbReference>
<proteinExistence type="inferred from homology"/>
<keyword evidence="5" id="KW-1185">Reference proteome</keyword>
<accession>A0A841L6X6</accession>
<dbReference type="FunFam" id="3.40.50.720:FF:000336">
    <property type="entry name" value="Aldehyde reductase"/>
    <property type="match status" value="1"/>
</dbReference>
<dbReference type="EMBL" id="JACIIV010000023">
    <property type="protein sequence ID" value="MBB6228729.1"/>
    <property type="molecule type" value="Genomic_DNA"/>
</dbReference>
<dbReference type="PANTHER" id="PTHR10366">
    <property type="entry name" value="NAD DEPENDENT EPIMERASE/DEHYDRATASE"/>
    <property type="match status" value="1"/>
</dbReference>
<dbReference type="Proteomes" id="UP000538147">
    <property type="component" value="Unassembled WGS sequence"/>
</dbReference>
<organism evidence="4 5">
    <name type="scientific">Polymorphobacter multimanifer</name>
    <dbReference type="NCBI Taxonomy" id="1070431"/>
    <lineage>
        <taxon>Bacteria</taxon>
        <taxon>Pseudomonadati</taxon>
        <taxon>Pseudomonadota</taxon>
        <taxon>Alphaproteobacteria</taxon>
        <taxon>Sphingomonadales</taxon>
        <taxon>Sphingosinicellaceae</taxon>
        <taxon>Polymorphobacter</taxon>
    </lineage>
</organism>
<protein>
    <submittedName>
        <fullName evidence="4">Dihydroflavonol-4-reductase</fullName>
        <ecNumber evidence="4">1.1.1.219</ecNumber>
    </submittedName>
</protein>